<evidence type="ECO:0000259" key="2">
    <source>
        <dbReference type="PROSITE" id="PS50943"/>
    </source>
</evidence>
<dbReference type="PANTHER" id="PTHR46797">
    <property type="entry name" value="HTH-TYPE TRANSCRIPTIONAL REGULATOR"/>
    <property type="match status" value="1"/>
</dbReference>
<protein>
    <submittedName>
        <fullName evidence="3">Helix-turn-helix transcriptional regulator</fullName>
    </submittedName>
</protein>
<keyword evidence="1" id="KW-0238">DNA-binding</keyword>
<keyword evidence="4" id="KW-1185">Reference proteome</keyword>
<dbReference type="SMART" id="SM00530">
    <property type="entry name" value="HTH_XRE"/>
    <property type="match status" value="1"/>
</dbReference>
<dbReference type="InterPro" id="IPR010982">
    <property type="entry name" value="Lambda_DNA-bd_dom_sf"/>
</dbReference>
<dbReference type="SUPFAM" id="SSF47413">
    <property type="entry name" value="lambda repressor-like DNA-binding domains"/>
    <property type="match status" value="1"/>
</dbReference>
<dbReference type="AlphaFoldDB" id="A0A9X1T2F4"/>
<evidence type="ECO:0000256" key="1">
    <source>
        <dbReference type="ARBA" id="ARBA00023125"/>
    </source>
</evidence>
<dbReference type="PROSITE" id="PS50943">
    <property type="entry name" value="HTH_CROC1"/>
    <property type="match status" value="1"/>
</dbReference>
<dbReference type="GO" id="GO:0003677">
    <property type="term" value="F:DNA binding"/>
    <property type="evidence" value="ECO:0007669"/>
    <property type="project" value="UniProtKB-KW"/>
</dbReference>
<dbReference type="Pfam" id="PF01381">
    <property type="entry name" value="HTH_3"/>
    <property type="match status" value="1"/>
</dbReference>
<organism evidence="3 4">
    <name type="scientific">Kineosporia babensis</name>
    <dbReference type="NCBI Taxonomy" id="499548"/>
    <lineage>
        <taxon>Bacteria</taxon>
        <taxon>Bacillati</taxon>
        <taxon>Actinomycetota</taxon>
        <taxon>Actinomycetes</taxon>
        <taxon>Kineosporiales</taxon>
        <taxon>Kineosporiaceae</taxon>
        <taxon>Kineosporia</taxon>
    </lineage>
</organism>
<dbReference type="InterPro" id="IPR001387">
    <property type="entry name" value="Cro/C1-type_HTH"/>
</dbReference>
<accession>A0A9X1T2F4</accession>
<dbReference type="CDD" id="cd00093">
    <property type="entry name" value="HTH_XRE"/>
    <property type="match status" value="1"/>
</dbReference>
<proteinExistence type="predicted"/>
<feature type="domain" description="HTH cro/C1-type" evidence="2">
    <location>
        <begin position="11"/>
        <end position="65"/>
    </location>
</feature>
<dbReference type="RefSeq" id="WP_231447284.1">
    <property type="nucleotide sequence ID" value="NZ_JAJOMB010000017.1"/>
</dbReference>
<reference evidence="3" key="1">
    <citation type="submission" date="2021-11" db="EMBL/GenBank/DDBJ databases">
        <title>Streptomyces corallinus and Kineosporia corallina sp. nov., two new coral-derived marine actinobacteria.</title>
        <authorList>
            <person name="Buangrab K."/>
            <person name="Sutthacheep M."/>
            <person name="Yeemin T."/>
            <person name="Harunari E."/>
            <person name="Igarashi Y."/>
            <person name="Sripreechasak P."/>
            <person name="Kanchanasin P."/>
            <person name="Tanasupawat S."/>
            <person name="Phongsopitanun W."/>
        </authorList>
    </citation>
    <scope>NUCLEOTIDE SEQUENCE</scope>
    <source>
        <strain evidence="3">JCM 31032</strain>
    </source>
</reference>
<dbReference type="PANTHER" id="PTHR46797:SF1">
    <property type="entry name" value="METHYLPHOSPHONATE SYNTHASE"/>
    <property type="match status" value="1"/>
</dbReference>
<dbReference type="GO" id="GO:0003700">
    <property type="term" value="F:DNA-binding transcription factor activity"/>
    <property type="evidence" value="ECO:0007669"/>
    <property type="project" value="TreeGrafter"/>
</dbReference>
<evidence type="ECO:0000313" key="3">
    <source>
        <dbReference type="EMBL" id="MCD5314608.1"/>
    </source>
</evidence>
<evidence type="ECO:0000313" key="4">
    <source>
        <dbReference type="Proteomes" id="UP001138997"/>
    </source>
</evidence>
<comment type="caution">
    <text evidence="3">The sequence shown here is derived from an EMBL/GenBank/DDBJ whole genome shotgun (WGS) entry which is preliminary data.</text>
</comment>
<dbReference type="EMBL" id="JAJOMB010000017">
    <property type="protein sequence ID" value="MCD5314608.1"/>
    <property type="molecule type" value="Genomic_DNA"/>
</dbReference>
<sequence>MLLRGLIGTVLRRIRLGQGRTLKDVAETARVSVPYLSEVERGRKEASSELLASICEALGLDMIDLLSEVRFELETERLAELAAQPRAIGFTALSQTELAGRPALSSSGTVGLHAVSMAAA</sequence>
<dbReference type="InterPro" id="IPR050807">
    <property type="entry name" value="TransReg_Diox_bact_type"/>
</dbReference>
<dbReference type="GO" id="GO:0005829">
    <property type="term" value="C:cytosol"/>
    <property type="evidence" value="ECO:0007669"/>
    <property type="project" value="TreeGrafter"/>
</dbReference>
<dbReference type="Gene3D" id="1.10.260.40">
    <property type="entry name" value="lambda repressor-like DNA-binding domains"/>
    <property type="match status" value="1"/>
</dbReference>
<gene>
    <name evidence="3" type="ORF">LR394_27240</name>
</gene>
<dbReference type="Proteomes" id="UP001138997">
    <property type="component" value="Unassembled WGS sequence"/>
</dbReference>
<name>A0A9X1T2F4_9ACTN</name>